<evidence type="ECO:0000313" key="25">
    <source>
        <dbReference type="EMBL" id="HAB4457561.1"/>
    </source>
</evidence>
<reference evidence="10" key="4">
    <citation type="submission" date="2018-08" db="EMBL/GenBank/DDBJ databases">
        <authorList>
            <person name="Ashton P.M."/>
            <person name="Dallman T."/>
            <person name="Nair S."/>
            <person name="De Pinna E."/>
            <person name="Peters T."/>
            <person name="Grant K."/>
        </authorList>
    </citation>
    <scope>NUCLEOTIDE SEQUENCE [LARGE SCALE GENOMIC DNA]</scope>
    <source>
        <strain evidence="10">294779</strain>
        <strain evidence="11">481463</strain>
    </source>
</reference>
<evidence type="ECO:0000313" key="33">
    <source>
        <dbReference type="EMBL" id="HAB6337866.1"/>
    </source>
</evidence>
<dbReference type="EMBL" id="DAAHAQ010000032">
    <property type="protein sequence ID" value="HAB5329360.1"/>
    <property type="molecule type" value="Genomic_DNA"/>
</dbReference>
<reference evidence="13" key="2">
    <citation type="journal article" date="2018" name="Genome Biol.">
        <title>SKESA: strategic k-mer extension for scrupulous assemblies.</title>
        <authorList>
            <person name="Souvorov A."/>
            <person name="Agarwala R."/>
            <person name="Lipman D.J."/>
        </authorList>
    </citation>
    <scope>NUCLEOTIDE SEQUENCE</scope>
    <source>
        <strain evidence="34">11-1391</strain>
        <strain evidence="13">Salmonella enterica</strain>
    </source>
</reference>
<dbReference type="EMBL" id="DAAFYE010000006">
    <property type="protein sequence ID" value="HAB1990670.1"/>
    <property type="molecule type" value="Genomic_DNA"/>
</dbReference>
<dbReference type="EMBL" id="DAAGTE010000043">
    <property type="protein sequence ID" value="HAB4457561.1"/>
    <property type="molecule type" value="Genomic_DNA"/>
</dbReference>
<evidence type="ECO:0000313" key="21">
    <source>
        <dbReference type="EMBL" id="HAB3964946.1"/>
    </source>
</evidence>
<evidence type="ECO:0000313" key="13">
    <source>
        <dbReference type="EMBL" id="HAB1776052.1"/>
    </source>
</evidence>
<evidence type="ECO:0000313" key="18">
    <source>
        <dbReference type="EMBL" id="HAB2325983.1"/>
    </source>
</evidence>
<gene>
    <name evidence="12" type="ORF">AH359_17900</name>
    <name evidence="8" type="ORF">CNQ75_09260</name>
    <name evidence="10" type="ORF">CTQ69_07065</name>
    <name evidence="38" type="ORF">EL06_25395</name>
    <name evidence="11" type="ORF">FNI27_00540</name>
    <name evidence="34" type="ORF">G0D47_21705</name>
    <name evidence="35" type="ORF">G2916_16425</name>
    <name evidence="37" type="ORF">G2997_17575</name>
    <name evidence="36" type="ORF">G3A00_13610</name>
    <name evidence="29" type="ORF">GB016_10460</name>
    <name evidence="15" type="ORF">GB034_11620</name>
    <name evidence="16" type="ORF">GB088_05500</name>
    <name evidence="31" type="ORF">GB236_11845</name>
    <name evidence="32" type="ORF">GB246_11055</name>
    <name evidence="18" type="ORF">GB337_13465</name>
    <name evidence="17" type="ORF">GB348_09665</name>
    <name evidence="33" type="ORF">GB480_02540</name>
    <name evidence="30" type="ORF">GBS30_06610</name>
    <name evidence="20" type="ORF">GBV97_15145</name>
    <name evidence="19" type="ORF">GBW00_13020</name>
    <name evidence="22" type="ORF">GBX19_17130</name>
    <name evidence="21" type="ORF">GBX62_13060</name>
    <name evidence="13" type="ORF">GBY11_10930</name>
    <name evidence="24" type="ORF">GBY15_16620</name>
    <name evidence="23" type="ORF">GBY29_16585</name>
    <name evidence="25" type="ORF">GBY49_14545</name>
    <name evidence="14" type="ORF">GBZ10_14255</name>
    <name evidence="26" type="ORF">GBZ12_14495</name>
    <name evidence="27" type="ORF">GBZ37_13750</name>
    <name evidence="28" type="ORF">GBZ41_10965</name>
    <name evidence="9" type="ORF">PG27_08550</name>
</gene>
<dbReference type="STRING" id="59204.UQ49_12250"/>
<evidence type="ECO:0000256" key="1">
    <source>
        <dbReference type="ARBA" id="ARBA00004496"/>
    </source>
</evidence>
<evidence type="ECO:0000313" key="37">
    <source>
        <dbReference type="EMBL" id="HAE1596432.1"/>
    </source>
</evidence>
<evidence type="ECO:0000313" key="10">
    <source>
        <dbReference type="EMBL" id="ECC3913805.1"/>
    </source>
</evidence>
<keyword evidence="6" id="KW-0418">Kinase</keyword>
<dbReference type="PANTHER" id="PTHR36203">
    <property type="entry name" value="ASCORBATE-SPECIFIC PTS SYSTEM EIIA COMPONENT"/>
    <property type="match status" value="1"/>
</dbReference>
<feature type="domain" description="PTS EIIA type-2" evidence="7">
    <location>
        <begin position="1"/>
        <end position="144"/>
    </location>
</feature>
<evidence type="ECO:0000313" key="14">
    <source>
        <dbReference type="EMBL" id="HAB1847595.1"/>
    </source>
</evidence>
<dbReference type="InterPro" id="IPR002178">
    <property type="entry name" value="PTS_EIIA_type-2_dom"/>
</dbReference>
<organism evidence="8 39">
    <name type="scientific">Salmonella diarizonae</name>
    <dbReference type="NCBI Taxonomy" id="59204"/>
    <lineage>
        <taxon>Bacteria</taxon>
        <taxon>Pseudomonadati</taxon>
        <taxon>Pseudomonadota</taxon>
        <taxon>Gammaproteobacteria</taxon>
        <taxon>Enterobacterales</taxon>
        <taxon>Enterobacteriaceae</taxon>
        <taxon>Salmonella</taxon>
    </lineage>
</organism>
<evidence type="ECO:0000256" key="2">
    <source>
        <dbReference type="ARBA" id="ARBA00022448"/>
    </source>
</evidence>
<keyword evidence="5" id="KW-0598">Phosphotransferase system</keyword>
<dbReference type="Proteomes" id="UP000885362">
    <property type="component" value="Unassembled WGS sequence"/>
</dbReference>
<dbReference type="SUPFAM" id="SSF55804">
    <property type="entry name" value="Phoshotransferase/anion transport protein"/>
    <property type="match status" value="1"/>
</dbReference>
<dbReference type="EMBL" id="DAAQZS010000011">
    <property type="protein sequence ID" value="HAE1474981.1"/>
    <property type="molecule type" value="Genomic_DNA"/>
</dbReference>
<dbReference type="EMBL" id="DAAFZM010000009">
    <property type="protein sequence ID" value="HAB2184927.1"/>
    <property type="molecule type" value="Genomic_DNA"/>
</dbReference>
<reference evidence="8 39" key="1">
    <citation type="submission" date="2017-09" db="EMBL/GenBank/DDBJ databases">
        <title>Complete genome of Salmonella enterica subsp. diarizonae isolated from stool of a patient with bacterial enteropathy.</title>
        <authorList>
            <person name="Zhou J."/>
            <person name="Chen Q."/>
            <person name="Guo L."/>
            <person name="Fan J."/>
        </authorList>
    </citation>
    <scope>NUCLEOTIDE SEQUENCE [LARGE SCALE GENOMIC DNA]</scope>
    <source>
        <strain evidence="8 39">HZS154</strain>
    </source>
</reference>
<evidence type="ECO:0000256" key="5">
    <source>
        <dbReference type="ARBA" id="ARBA00022683"/>
    </source>
</evidence>
<dbReference type="RefSeq" id="WP_000606451.1">
    <property type="nucleotide sequence ID" value="NZ_CP011288.1"/>
</dbReference>
<evidence type="ECO:0000313" key="12">
    <source>
        <dbReference type="EMBL" id="EDD0503146.1"/>
    </source>
</evidence>
<evidence type="ECO:0000313" key="39">
    <source>
        <dbReference type="Proteomes" id="UP000230639"/>
    </source>
</evidence>
<dbReference type="EMBL" id="CP023345">
    <property type="protein sequence ID" value="ATW54687.1"/>
    <property type="molecule type" value="Genomic_DNA"/>
</dbReference>
<dbReference type="EMBL" id="DAAGVL010000016">
    <property type="protein sequence ID" value="HAB4720484.1"/>
    <property type="molecule type" value="Genomic_DNA"/>
</dbReference>
<dbReference type="EMBL" id="RSHK01000039">
    <property type="protein sequence ID" value="MIE72630.1"/>
    <property type="molecule type" value="Genomic_DNA"/>
</dbReference>
<dbReference type="EMBL" id="DAAGOZ010000015">
    <property type="protein sequence ID" value="HAB3964946.1"/>
    <property type="molecule type" value="Genomic_DNA"/>
</dbReference>
<dbReference type="GO" id="GO:0009401">
    <property type="term" value="P:phosphoenolpyruvate-dependent sugar phosphotransferase system"/>
    <property type="evidence" value="ECO:0007669"/>
    <property type="project" value="UniProtKB-KW"/>
</dbReference>
<evidence type="ECO:0000313" key="35">
    <source>
        <dbReference type="EMBL" id="HAE1266086.1"/>
    </source>
</evidence>
<dbReference type="EMBL" id="DAAGOS010000043">
    <property type="protein sequence ID" value="HAB3924706.1"/>
    <property type="molecule type" value="Genomic_DNA"/>
</dbReference>
<keyword evidence="2" id="KW-0813">Transport</keyword>
<evidence type="ECO:0000313" key="32">
    <source>
        <dbReference type="EMBL" id="HAB5841349.1"/>
    </source>
</evidence>
<comment type="subcellular location">
    <subcellularLocation>
        <location evidence="1">Cytoplasm</location>
    </subcellularLocation>
</comment>
<dbReference type="InterPro" id="IPR051351">
    <property type="entry name" value="Ascorbate-PTS_EIIA_comp"/>
</dbReference>
<dbReference type="EMBL" id="DAAGPC010000045">
    <property type="protein sequence ID" value="HAB3979253.1"/>
    <property type="molecule type" value="Genomic_DNA"/>
</dbReference>
<keyword evidence="3" id="KW-0963">Cytoplasm</keyword>
<dbReference type="EMBL" id="AAIBIC010000007">
    <property type="protein sequence ID" value="ECC3913805.1"/>
    <property type="molecule type" value="Genomic_DNA"/>
</dbReference>
<proteinExistence type="predicted"/>
<dbReference type="EMBL" id="DAAQXJ010000085">
    <property type="protein sequence ID" value="HAE1266086.1"/>
    <property type="molecule type" value="Genomic_DNA"/>
</dbReference>
<evidence type="ECO:0000313" key="11">
    <source>
        <dbReference type="EMBL" id="ECJ2911520.1"/>
    </source>
</evidence>
<evidence type="ECO:0000313" key="16">
    <source>
        <dbReference type="EMBL" id="HAB1990670.1"/>
    </source>
</evidence>
<evidence type="ECO:0000313" key="30">
    <source>
        <dbReference type="EMBL" id="HAB5329360.1"/>
    </source>
</evidence>
<dbReference type="PANTHER" id="PTHR36203:SF3">
    <property type="entry name" value="PHOSPHOTRANSFERASE IIA COMPONENT SGCA-RELATED"/>
    <property type="match status" value="1"/>
</dbReference>
<keyword evidence="8" id="KW-0762">Sugar transport</keyword>
<dbReference type="EMBL" id="AALSXK010000016">
    <property type="protein sequence ID" value="EDD0503146.1"/>
    <property type="molecule type" value="Genomic_DNA"/>
</dbReference>
<dbReference type="EMBL" id="DAAGBA010000039">
    <property type="protein sequence ID" value="HAB2325983.1"/>
    <property type="molecule type" value="Genomic_DNA"/>
</dbReference>
<dbReference type="EMBL" id="DAAGNY010000011">
    <property type="protein sequence ID" value="HAB3842860.1"/>
    <property type="molecule type" value="Genomic_DNA"/>
</dbReference>
<dbReference type="InterPro" id="IPR016152">
    <property type="entry name" value="PTrfase/Anion_transptr"/>
</dbReference>
<dbReference type="PROSITE" id="PS51094">
    <property type="entry name" value="PTS_EIIA_TYPE_2"/>
    <property type="match status" value="1"/>
</dbReference>
<evidence type="ECO:0000313" key="15">
    <source>
        <dbReference type="EMBL" id="HAB1978693.1"/>
    </source>
</evidence>
<keyword evidence="4" id="KW-0808">Transferase</keyword>
<evidence type="ECO:0000259" key="7">
    <source>
        <dbReference type="PROSITE" id="PS51094"/>
    </source>
</evidence>
<evidence type="ECO:0000313" key="36">
    <source>
        <dbReference type="EMBL" id="HAE1474981.1"/>
    </source>
</evidence>
<evidence type="ECO:0000313" key="28">
    <source>
        <dbReference type="EMBL" id="HAB4724279.1"/>
    </source>
</evidence>
<evidence type="ECO:0000313" key="26">
    <source>
        <dbReference type="EMBL" id="HAB4675023.1"/>
    </source>
</evidence>
<evidence type="ECO:0000313" key="27">
    <source>
        <dbReference type="EMBL" id="HAB4720484.1"/>
    </source>
</evidence>
<evidence type="ECO:0000313" key="20">
    <source>
        <dbReference type="EMBL" id="HAB3924706.1"/>
    </source>
</evidence>
<dbReference type="EMBL" id="DAAGVM010000041">
    <property type="protein sequence ID" value="HAB4724279.1"/>
    <property type="molecule type" value="Genomic_DNA"/>
</dbReference>
<dbReference type="EMBL" id="DAAFWY010000014">
    <property type="protein sequence ID" value="HAB1847595.1"/>
    <property type="molecule type" value="Genomic_DNA"/>
</dbReference>
<evidence type="ECO:0000313" key="34">
    <source>
        <dbReference type="EMBL" id="HAC6767201.1"/>
    </source>
</evidence>
<sequence length="145" mass="15836">MINDVKWVQAQRHANDWRHALDIAVRPLITFGAAAPCYLDGIIENTLKWGPYYLIAPGIALPHARPEQGANHNQMSVTTLSTPVAFGNADCDPIWLLLCASATDAEAHIRTIQRISQWLDSPGSVALLQDAPNDAALFAQLTALR</sequence>
<dbReference type="EMBL" id="DAAHJH010000001">
    <property type="protein sequence ID" value="HAB6337866.1"/>
    <property type="molecule type" value="Genomic_DNA"/>
</dbReference>
<dbReference type="EMBL" id="DAAMII010000035">
    <property type="protein sequence ID" value="HAC6767201.1"/>
    <property type="molecule type" value="Genomic_DNA"/>
</dbReference>
<dbReference type="Proteomes" id="UP000839735">
    <property type="component" value="Unassembled WGS sequence"/>
</dbReference>
<evidence type="ECO:0000256" key="6">
    <source>
        <dbReference type="ARBA" id="ARBA00022777"/>
    </source>
</evidence>
<evidence type="ECO:0000313" key="29">
    <source>
        <dbReference type="EMBL" id="HAB5016970.1"/>
    </source>
</evidence>
<dbReference type="EMBL" id="DAAHFA010000010">
    <property type="protein sequence ID" value="HAB5841349.1"/>
    <property type="molecule type" value="Genomic_DNA"/>
</dbReference>
<name>A0A2I5HGK9_SALDZ</name>
<dbReference type="EMBL" id="AAIXUH010000001">
    <property type="protein sequence ID" value="ECJ2911520.1"/>
    <property type="molecule type" value="Genomic_DNA"/>
</dbReference>
<dbReference type="EMBL" id="DAAGQE010000031">
    <property type="protein sequence ID" value="HAB4101281.1"/>
    <property type="molecule type" value="Genomic_DNA"/>
</dbReference>
<evidence type="ECO:0000256" key="4">
    <source>
        <dbReference type="ARBA" id="ARBA00022679"/>
    </source>
</evidence>
<dbReference type="Gene3D" id="3.40.930.10">
    <property type="entry name" value="Mannitol-specific EII, Chain A"/>
    <property type="match status" value="1"/>
</dbReference>
<dbReference type="EMBL" id="DAAGVB010000040">
    <property type="protein sequence ID" value="HAB4675023.1"/>
    <property type="molecule type" value="Genomic_DNA"/>
</dbReference>
<dbReference type="EMBL" id="DAAGPR010000044">
    <property type="protein sequence ID" value="HAB4051396.1"/>
    <property type="molecule type" value="Genomic_DNA"/>
</dbReference>
<dbReference type="CDD" id="cd00211">
    <property type="entry name" value="PTS_IIA_fru"/>
    <property type="match status" value="1"/>
</dbReference>
<dbReference type="GO" id="GO:0016301">
    <property type="term" value="F:kinase activity"/>
    <property type="evidence" value="ECO:0007669"/>
    <property type="project" value="UniProtKB-KW"/>
</dbReference>
<dbReference type="AlphaFoldDB" id="A0A2I5HGK9"/>
<dbReference type="EMBL" id="DAAFXY010000023">
    <property type="protein sequence ID" value="HAB1978693.1"/>
    <property type="molecule type" value="Genomic_DNA"/>
</dbReference>
<dbReference type="GO" id="GO:0005737">
    <property type="term" value="C:cytoplasm"/>
    <property type="evidence" value="ECO:0007669"/>
    <property type="project" value="UniProtKB-SubCell"/>
</dbReference>
<protein>
    <submittedName>
        <fullName evidence="8">PTS sugar transporter subunit IIA</fullName>
    </submittedName>
</protein>
<evidence type="ECO:0000313" key="19">
    <source>
        <dbReference type="EMBL" id="HAB3842860.1"/>
    </source>
</evidence>
<evidence type="ECO:0000313" key="17">
    <source>
        <dbReference type="EMBL" id="HAB2184927.1"/>
    </source>
</evidence>
<evidence type="ECO:0000256" key="3">
    <source>
        <dbReference type="ARBA" id="ARBA00022490"/>
    </source>
</evidence>
<dbReference type="EMBL" id="DAAHCF010000059">
    <property type="protein sequence ID" value="HAB5478635.1"/>
    <property type="molecule type" value="Genomic_DNA"/>
</dbReference>
<dbReference type="EMBL" id="DAAGXW010000009">
    <property type="protein sequence ID" value="HAB5016970.1"/>
    <property type="molecule type" value="Genomic_DNA"/>
</dbReference>
<evidence type="ECO:0000313" key="9">
    <source>
        <dbReference type="EMBL" id="EBP3693293.1"/>
    </source>
</evidence>
<evidence type="ECO:0000313" key="23">
    <source>
        <dbReference type="EMBL" id="HAB4051396.1"/>
    </source>
</evidence>
<evidence type="ECO:0000313" key="31">
    <source>
        <dbReference type="EMBL" id="HAB5478635.1"/>
    </source>
</evidence>
<dbReference type="Pfam" id="PF00359">
    <property type="entry name" value="PTS_EIIA_2"/>
    <property type="match status" value="1"/>
</dbReference>
<dbReference type="EMBL" id="DAAFWI010000013">
    <property type="protein sequence ID" value="HAB1776052.1"/>
    <property type="molecule type" value="Genomic_DNA"/>
</dbReference>
<dbReference type="EMBL" id="AAGLNK010000007">
    <property type="protein sequence ID" value="EBP3693293.1"/>
    <property type="molecule type" value="Genomic_DNA"/>
</dbReference>
<evidence type="ECO:0000313" key="38">
    <source>
        <dbReference type="EMBL" id="MIE72630.1"/>
    </source>
</evidence>
<reference evidence="9" key="3">
    <citation type="submission" date="2018-07" db="EMBL/GenBank/DDBJ databases">
        <authorList>
            <consortium name="GenomeTrakr network: Whole genome sequencing for foodborne pathogen traceback"/>
        </authorList>
    </citation>
    <scope>NUCLEOTIDE SEQUENCE</scope>
    <source>
        <strain evidence="9">CFSAN008697</strain>
        <strain evidence="12">FDA00001986</strain>
        <strain evidence="38">FMA0132</strain>
    </source>
</reference>
<reference evidence="13" key="5">
    <citation type="submission" date="2019-10" db="EMBL/GenBank/DDBJ databases">
        <authorList>
            <consortium name="NCBI Pathogen Detection Project"/>
        </authorList>
    </citation>
    <scope>NUCLEOTIDE SEQUENCE</scope>
    <source>
        <strain evidence="34">11-1391</strain>
        <strain evidence="13">Salmonella enterica</strain>
    </source>
</reference>
<evidence type="ECO:0000313" key="8">
    <source>
        <dbReference type="EMBL" id="ATW54687.1"/>
    </source>
</evidence>
<dbReference type="EMBL" id="DAAQZP010000049">
    <property type="protein sequence ID" value="HAE1596432.1"/>
    <property type="molecule type" value="Genomic_DNA"/>
</dbReference>
<accession>A0A2I5HGK9</accession>
<dbReference type="Proteomes" id="UP000230639">
    <property type="component" value="Chromosome"/>
</dbReference>
<evidence type="ECO:0000313" key="24">
    <source>
        <dbReference type="EMBL" id="HAB4101281.1"/>
    </source>
</evidence>
<evidence type="ECO:0000313" key="22">
    <source>
        <dbReference type="EMBL" id="HAB3979253.1"/>
    </source>
</evidence>